<accession>A0A6J4JN01</accession>
<dbReference type="AlphaFoldDB" id="A0A6J4JN01"/>
<dbReference type="EMBL" id="CADCTI010000317">
    <property type="protein sequence ID" value="CAA9282587.1"/>
    <property type="molecule type" value="Genomic_DNA"/>
</dbReference>
<reference evidence="1" key="1">
    <citation type="submission" date="2020-02" db="EMBL/GenBank/DDBJ databases">
        <authorList>
            <person name="Meier V. D."/>
        </authorList>
    </citation>
    <scope>NUCLEOTIDE SEQUENCE</scope>
    <source>
        <strain evidence="1">AVDCRST_MAG57</strain>
    </source>
</reference>
<sequence length="45" mass="4760">MSADPRADVHVSPAQDGVLAEWLRSDRGLVDAGAPIARPYPEVSS</sequence>
<proteinExistence type="predicted"/>
<protein>
    <submittedName>
        <fullName evidence="1">Uncharacterized protein</fullName>
    </submittedName>
</protein>
<name>A0A6J4JN01_9ACTN</name>
<organism evidence="1">
    <name type="scientific">uncultured Blastococcus sp</name>
    <dbReference type="NCBI Taxonomy" id="217144"/>
    <lineage>
        <taxon>Bacteria</taxon>
        <taxon>Bacillati</taxon>
        <taxon>Actinomycetota</taxon>
        <taxon>Actinomycetes</taxon>
        <taxon>Geodermatophilales</taxon>
        <taxon>Geodermatophilaceae</taxon>
        <taxon>Blastococcus</taxon>
        <taxon>environmental samples</taxon>
    </lineage>
</organism>
<evidence type="ECO:0000313" key="1">
    <source>
        <dbReference type="EMBL" id="CAA9282587.1"/>
    </source>
</evidence>
<gene>
    <name evidence="1" type="ORF">AVDCRST_MAG57-3955</name>
</gene>